<dbReference type="FunFam" id="3.90.230.10:FF:000002">
    <property type="entry name" value="Xaa-Pro aminopeptidase 3"/>
    <property type="match status" value="1"/>
</dbReference>
<accession>A0A4P9UK94</accession>
<dbReference type="Gene3D" id="3.40.350.10">
    <property type="entry name" value="Creatinase/prolidase N-terminal domain"/>
    <property type="match status" value="1"/>
</dbReference>
<dbReference type="GO" id="GO:0070006">
    <property type="term" value="F:metalloaminopeptidase activity"/>
    <property type="evidence" value="ECO:0007669"/>
    <property type="project" value="InterPro"/>
</dbReference>
<dbReference type="Pfam" id="PF00557">
    <property type="entry name" value="Peptidase_M24"/>
    <property type="match status" value="1"/>
</dbReference>
<evidence type="ECO:0000313" key="15">
    <source>
        <dbReference type="EMBL" id="QCW81538.1"/>
    </source>
</evidence>
<dbReference type="InterPro" id="IPR052433">
    <property type="entry name" value="X-Pro_dipept-like"/>
</dbReference>
<dbReference type="Proteomes" id="UP000305881">
    <property type="component" value="Chromosome"/>
</dbReference>
<evidence type="ECO:0000256" key="5">
    <source>
        <dbReference type="ARBA" id="ARBA00022670"/>
    </source>
</evidence>
<evidence type="ECO:0000313" key="16">
    <source>
        <dbReference type="Proteomes" id="UP000305881"/>
    </source>
</evidence>
<comment type="catalytic activity">
    <reaction evidence="1">
        <text>Release of any N-terminal amino acid, including proline, that is linked to proline, even from a dipeptide or tripeptide.</text>
        <dbReference type="EC" id="3.4.11.9"/>
    </reaction>
</comment>
<dbReference type="Pfam" id="PF05195">
    <property type="entry name" value="AMP_N"/>
    <property type="match status" value="1"/>
</dbReference>
<reference evidence="16" key="1">
    <citation type="journal article" date="2019" name="J. Bacteriol.">
        <title>A Mutagenic Screen Identifies a TonB-Dependent Receptor Required for the Lanthanide Metal Switch in the Type I Methanotroph 'Methylotuvimicrobium buryatense' 5GB1C.</title>
        <authorList>
            <person name="Groom J.D."/>
            <person name="Ford S.M."/>
            <person name="Pesesky M.W."/>
            <person name="Lidstrom M.E."/>
        </authorList>
    </citation>
    <scope>NUCLEOTIDE SEQUENCE [LARGE SCALE GENOMIC DNA]</scope>
    <source>
        <strain evidence="16">5GB1C</strain>
    </source>
</reference>
<dbReference type="Gene3D" id="3.90.230.10">
    <property type="entry name" value="Creatinase/methionine aminopeptidase superfamily"/>
    <property type="match status" value="1"/>
</dbReference>
<keyword evidence="8" id="KW-0482">Metalloprotease</keyword>
<evidence type="ECO:0000256" key="4">
    <source>
        <dbReference type="ARBA" id="ARBA00012574"/>
    </source>
</evidence>
<dbReference type="PANTHER" id="PTHR43226:SF4">
    <property type="entry name" value="XAA-PRO AMINOPEPTIDASE 3"/>
    <property type="match status" value="1"/>
</dbReference>
<dbReference type="NCBIfam" id="NF008131">
    <property type="entry name" value="PRK10879.1"/>
    <property type="match status" value="1"/>
</dbReference>
<dbReference type="SUPFAM" id="SSF55920">
    <property type="entry name" value="Creatinase/aminopeptidase"/>
    <property type="match status" value="1"/>
</dbReference>
<sequence length="436" mass="49214">MKQAEFKKRRKRLMQQIGKGNIGLIPSASAQTRNRDVHYPFRQDSDFYYLTGFNEPDALAVFIPGRQQGQYLLFCREYDEKKALWEGAHAGLIGATTDYGADDAFPIDDIDEILPGLIEDKEKVFYPMGRDSDLDHRLLEWVHHLRNQSRAGVNAPLELVSLEHILHEMRLFKSEAEIKLMRKAAEISADAHVKAMQKCRAGLYEYQIESEIIYHFLQQGLRAVAYPSIVAAGKNACVLHYTENTSKLADGDLLLIDAGAECDHYAADITRTFPVSGRFSEPQKQLYQLVLDAQSAALAEIKPGNPWNQAHEASVKTLTKGLVKLGLLKGRVAKLIKDEAYKKFYMHRIGHWLGMDVHDVGDYKVKDEWRILEPGMVLTIEPGLYIPKDCEQVDEQWRGIGIRIEDDVLVTQDGHEILTGGVPKSVEAIEALMQAA</sequence>
<dbReference type="OrthoDB" id="9806388at2"/>
<dbReference type="InterPro" id="IPR000994">
    <property type="entry name" value="Pept_M24"/>
</dbReference>
<dbReference type="SMART" id="SM01011">
    <property type="entry name" value="AMP_N"/>
    <property type="match status" value="1"/>
</dbReference>
<comment type="cofactor">
    <cofactor evidence="2">
        <name>Mn(2+)</name>
        <dbReference type="ChEBI" id="CHEBI:29035"/>
    </cofactor>
</comment>
<dbReference type="PANTHER" id="PTHR43226">
    <property type="entry name" value="XAA-PRO AMINOPEPTIDASE 3"/>
    <property type="match status" value="1"/>
</dbReference>
<keyword evidence="6 13" id="KW-0479">Metal-binding</keyword>
<evidence type="ECO:0000256" key="2">
    <source>
        <dbReference type="ARBA" id="ARBA00001936"/>
    </source>
</evidence>
<dbReference type="AlphaFoldDB" id="A0A4P9UK94"/>
<dbReference type="GO" id="GO:0006508">
    <property type="term" value="P:proteolysis"/>
    <property type="evidence" value="ECO:0007669"/>
    <property type="project" value="UniProtKB-KW"/>
</dbReference>
<evidence type="ECO:0000256" key="10">
    <source>
        <dbReference type="ARBA" id="ARBA00069363"/>
    </source>
</evidence>
<proteinExistence type="inferred from homology"/>
<evidence type="ECO:0000256" key="12">
    <source>
        <dbReference type="ARBA" id="ARBA00081411"/>
    </source>
</evidence>
<dbReference type="InterPro" id="IPR001131">
    <property type="entry name" value="Peptidase_M24B_aminopep-P_CS"/>
</dbReference>
<dbReference type="InterPro" id="IPR029149">
    <property type="entry name" value="Creatin/AminoP/Spt16_N"/>
</dbReference>
<evidence type="ECO:0000259" key="14">
    <source>
        <dbReference type="SMART" id="SM01011"/>
    </source>
</evidence>
<dbReference type="InterPro" id="IPR007865">
    <property type="entry name" value="Aminopep_P_N"/>
</dbReference>
<dbReference type="CDD" id="cd01087">
    <property type="entry name" value="Prolidase"/>
    <property type="match status" value="1"/>
</dbReference>
<evidence type="ECO:0000256" key="11">
    <source>
        <dbReference type="ARBA" id="ARBA00075356"/>
    </source>
</evidence>
<dbReference type="PROSITE" id="PS00491">
    <property type="entry name" value="PROLINE_PEPTIDASE"/>
    <property type="match status" value="1"/>
</dbReference>
<dbReference type="InterPro" id="IPR036005">
    <property type="entry name" value="Creatinase/aminopeptidase-like"/>
</dbReference>
<gene>
    <name evidence="15" type="ORF">EQU24_04185</name>
</gene>
<keyword evidence="9" id="KW-0464">Manganese</keyword>
<comment type="similarity">
    <text evidence="3 13">Belongs to the peptidase M24B family.</text>
</comment>
<protein>
    <recommendedName>
        <fullName evidence="10">Xaa-Pro aminopeptidase</fullName>
        <ecNumber evidence="4">3.4.11.9</ecNumber>
    </recommendedName>
    <alternativeName>
        <fullName evidence="11">Aminopeptidase P II</fullName>
    </alternativeName>
    <alternativeName>
        <fullName evidence="12">X-Pro aminopeptidase</fullName>
    </alternativeName>
</protein>
<keyword evidence="7 15" id="KW-0378">Hydrolase</keyword>
<evidence type="ECO:0000256" key="1">
    <source>
        <dbReference type="ARBA" id="ARBA00001424"/>
    </source>
</evidence>
<feature type="domain" description="Aminopeptidase P N-terminal" evidence="14">
    <location>
        <begin position="1"/>
        <end position="135"/>
    </location>
</feature>
<evidence type="ECO:0000256" key="13">
    <source>
        <dbReference type="RuleBase" id="RU000590"/>
    </source>
</evidence>
<dbReference type="EMBL" id="CP035467">
    <property type="protein sequence ID" value="QCW81538.1"/>
    <property type="molecule type" value="Genomic_DNA"/>
</dbReference>
<dbReference type="RefSeq" id="WP_138767075.1">
    <property type="nucleotide sequence ID" value="NZ_CP035467.1"/>
</dbReference>
<dbReference type="SUPFAM" id="SSF53092">
    <property type="entry name" value="Creatinase/prolidase N-terminal domain"/>
    <property type="match status" value="1"/>
</dbReference>
<organism evidence="15 16">
    <name type="scientific">Methylotuvimicrobium buryatense</name>
    <name type="common">Methylomicrobium buryatense</name>
    <dbReference type="NCBI Taxonomy" id="95641"/>
    <lineage>
        <taxon>Bacteria</taxon>
        <taxon>Pseudomonadati</taxon>
        <taxon>Pseudomonadota</taxon>
        <taxon>Gammaproteobacteria</taxon>
        <taxon>Methylococcales</taxon>
        <taxon>Methylococcaceae</taxon>
        <taxon>Methylotuvimicrobium</taxon>
    </lineage>
</organism>
<dbReference type="STRING" id="675511.GCA_000341735_02173"/>
<dbReference type="EC" id="3.4.11.9" evidence="4"/>
<evidence type="ECO:0000256" key="9">
    <source>
        <dbReference type="ARBA" id="ARBA00023211"/>
    </source>
</evidence>
<keyword evidence="15" id="KW-0031">Aminopeptidase</keyword>
<dbReference type="GO" id="GO:0005829">
    <property type="term" value="C:cytosol"/>
    <property type="evidence" value="ECO:0007669"/>
    <property type="project" value="TreeGrafter"/>
</dbReference>
<evidence type="ECO:0000256" key="6">
    <source>
        <dbReference type="ARBA" id="ARBA00022723"/>
    </source>
</evidence>
<keyword evidence="16" id="KW-1185">Reference proteome</keyword>
<name>A0A4P9UK94_METBY</name>
<dbReference type="GO" id="GO:0030145">
    <property type="term" value="F:manganese ion binding"/>
    <property type="evidence" value="ECO:0007669"/>
    <property type="project" value="InterPro"/>
</dbReference>
<evidence type="ECO:0000256" key="7">
    <source>
        <dbReference type="ARBA" id="ARBA00022801"/>
    </source>
</evidence>
<evidence type="ECO:0000256" key="3">
    <source>
        <dbReference type="ARBA" id="ARBA00008766"/>
    </source>
</evidence>
<dbReference type="KEGG" id="mbur:EQU24_04185"/>
<keyword evidence="5" id="KW-0645">Protease</keyword>
<evidence type="ECO:0000256" key="8">
    <source>
        <dbReference type="ARBA" id="ARBA00023049"/>
    </source>
</evidence>